<feature type="domain" description="TadE-like" evidence="2">
    <location>
        <begin position="15"/>
        <end position="57"/>
    </location>
</feature>
<dbReference type="InterPro" id="IPR012495">
    <property type="entry name" value="TadE-like_dom"/>
</dbReference>
<dbReference type="AlphaFoldDB" id="D5C117"/>
<keyword evidence="1" id="KW-0472">Membrane</keyword>
<feature type="transmembrane region" description="Helical" evidence="1">
    <location>
        <begin position="21"/>
        <end position="43"/>
    </location>
</feature>
<dbReference type="KEGG" id="nhl:Nhal_1423"/>
<dbReference type="EMBL" id="CP001798">
    <property type="protein sequence ID" value="ADE14574.1"/>
    <property type="molecule type" value="Genomic_DNA"/>
</dbReference>
<keyword evidence="1" id="KW-1133">Transmembrane helix</keyword>
<evidence type="ECO:0000313" key="4">
    <source>
        <dbReference type="Proteomes" id="UP000001844"/>
    </source>
</evidence>
<reference evidence="4" key="1">
    <citation type="submission" date="2010-04" db="EMBL/GenBank/DDBJ databases">
        <title>Complete genome sequence of Nitrosococcus halophilus Nc4, a salt-adapted, aerobic obligate ammonia-oxidizing sulfur purple bacterium.</title>
        <authorList>
            <consortium name="US DOE Joint Genome Institute"/>
            <person name="Campbell M.A."/>
            <person name="Malfatti S.A."/>
            <person name="Chain P.S.G."/>
            <person name="Heidelberg J.F."/>
            <person name="Ward B.B."/>
            <person name="Klotz M.G."/>
        </authorList>
    </citation>
    <scope>NUCLEOTIDE SEQUENCE [LARGE SCALE GENOMIC DNA]</scope>
    <source>
        <strain evidence="4">Nc4</strain>
    </source>
</reference>
<dbReference type="STRING" id="472759.Nhal_1423"/>
<name>D5C117_NITHN</name>
<dbReference type="HOGENOM" id="CLU_126620_1_1_6"/>
<gene>
    <name evidence="3" type="ordered locus">Nhal_1423</name>
</gene>
<accession>D5C117</accession>
<dbReference type="eggNOG" id="COG4961">
    <property type="taxonomic scope" value="Bacteria"/>
</dbReference>
<dbReference type="Pfam" id="PF07811">
    <property type="entry name" value="TadE"/>
    <property type="match status" value="1"/>
</dbReference>
<proteinExistence type="predicted"/>
<evidence type="ECO:0000259" key="2">
    <source>
        <dbReference type="Pfam" id="PF07811"/>
    </source>
</evidence>
<dbReference type="Proteomes" id="UP000001844">
    <property type="component" value="Chromosome"/>
</dbReference>
<protein>
    <submittedName>
        <fullName evidence="3">TadE family protein</fullName>
    </submittedName>
</protein>
<keyword evidence="4" id="KW-1185">Reference proteome</keyword>
<evidence type="ECO:0000313" key="3">
    <source>
        <dbReference type="EMBL" id="ADE14574.1"/>
    </source>
</evidence>
<dbReference type="RefSeq" id="WP_013032465.1">
    <property type="nucleotide sequence ID" value="NC_013960.1"/>
</dbReference>
<keyword evidence="1" id="KW-0812">Transmembrane</keyword>
<evidence type="ECO:0000256" key="1">
    <source>
        <dbReference type="SAM" id="Phobius"/>
    </source>
</evidence>
<sequence>MMIPPCDSTKARQRGIAATEFVIVLPVILLLMLGTAELGRAFYQYNTMTKAVRDGARYLADNAIKGATGVIDIDAATEAETKNLVVYGNTTGSGSPLLEGWSPAEVTAAGFDAAHIRVSATFAFKPMFSKIPAFGLGEDIVLELNFQAATTMRAL</sequence>
<dbReference type="OrthoDB" id="7026216at2"/>
<organism evidence="3 4">
    <name type="scientific">Nitrosococcus halophilus (strain Nc4)</name>
    <dbReference type="NCBI Taxonomy" id="472759"/>
    <lineage>
        <taxon>Bacteria</taxon>
        <taxon>Pseudomonadati</taxon>
        <taxon>Pseudomonadota</taxon>
        <taxon>Gammaproteobacteria</taxon>
        <taxon>Chromatiales</taxon>
        <taxon>Chromatiaceae</taxon>
        <taxon>Nitrosococcus</taxon>
    </lineage>
</organism>